<comment type="caution">
    <text evidence="1">The sequence shown here is derived from an EMBL/GenBank/DDBJ whole genome shotgun (WGS) entry which is preliminary data.</text>
</comment>
<proteinExistence type="predicted"/>
<accession>A0ACB7ZR36</accession>
<name>A0ACB7ZR36_9AGAM</name>
<evidence type="ECO:0000313" key="1">
    <source>
        <dbReference type="EMBL" id="KAH7903621.1"/>
    </source>
</evidence>
<reference evidence="1" key="1">
    <citation type="journal article" date="2021" name="New Phytol.">
        <title>Evolutionary innovations through gain and loss of genes in the ectomycorrhizal Boletales.</title>
        <authorList>
            <person name="Wu G."/>
            <person name="Miyauchi S."/>
            <person name="Morin E."/>
            <person name="Kuo A."/>
            <person name="Drula E."/>
            <person name="Varga T."/>
            <person name="Kohler A."/>
            <person name="Feng B."/>
            <person name="Cao Y."/>
            <person name="Lipzen A."/>
            <person name="Daum C."/>
            <person name="Hundley H."/>
            <person name="Pangilinan J."/>
            <person name="Johnson J."/>
            <person name="Barry K."/>
            <person name="LaButti K."/>
            <person name="Ng V."/>
            <person name="Ahrendt S."/>
            <person name="Min B."/>
            <person name="Choi I.G."/>
            <person name="Park H."/>
            <person name="Plett J.M."/>
            <person name="Magnuson J."/>
            <person name="Spatafora J.W."/>
            <person name="Nagy L.G."/>
            <person name="Henrissat B."/>
            <person name="Grigoriev I.V."/>
            <person name="Yang Z.L."/>
            <person name="Xu J."/>
            <person name="Martin F.M."/>
        </authorList>
    </citation>
    <scope>NUCLEOTIDE SEQUENCE</scope>
    <source>
        <strain evidence="1">ATCC 28755</strain>
    </source>
</reference>
<sequence length="467" mass="50411">MISGSIDNTVRIWDVESQKQEGESLMQDFGVHSIALSPDERRLVSGGYGVVLWDLEGKTVLWEKEESEVDGFRVAYSPDGQLIAARHDVAIALLNAETGGQIRDPLQFGERAFCLAFSPNGTRLAVGSGHGTVQVFDVATGEIVIGSIKAHTDVVRSLVYTLDGQQFITASDDKSIRVWDAATGQEIGDPMTGHEDEVDQIALGRDGRRIASSSEDSTVRVWDLKTRQQIGGPLQSRDNSPFYSVGWSPNGRSIVTGHIGGEIYLCDAPPLDDHTTIPQALAPTASNQTAPSMSQSRANSISSSILNLPAGSQPPDQAPATNRLPGDFFDSSPDLLDRAHDQISTIPIAAIPLRSSIPYTIKPKTGPTIPSTSAPSSGTNVFGRIGSRFRRDKYAPEVIEMQPRAPPKLPKYSPVGKVALGQADKRLYMDESGDKKPKPGDDDSEQEVLVDVEVNCWDIFCAIITSC</sequence>
<organism evidence="1 2">
    <name type="scientific">Hygrophoropsis aurantiaca</name>
    <dbReference type="NCBI Taxonomy" id="72124"/>
    <lineage>
        <taxon>Eukaryota</taxon>
        <taxon>Fungi</taxon>
        <taxon>Dikarya</taxon>
        <taxon>Basidiomycota</taxon>
        <taxon>Agaricomycotina</taxon>
        <taxon>Agaricomycetes</taxon>
        <taxon>Agaricomycetidae</taxon>
        <taxon>Boletales</taxon>
        <taxon>Coniophorineae</taxon>
        <taxon>Hygrophoropsidaceae</taxon>
        <taxon>Hygrophoropsis</taxon>
    </lineage>
</organism>
<dbReference type="Proteomes" id="UP000790377">
    <property type="component" value="Unassembled WGS sequence"/>
</dbReference>
<protein>
    <submittedName>
        <fullName evidence="1">WD40-repeat-containing domain protein</fullName>
    </submittedName>
</protein>
<evidence type="ECO:0000313" key="2">
    <source>
        <dbReference type="Proteomes" id="UP000790377"/>
    </source>
</evidence>
<dbReference type="EMBL" id="MU268853">
    <property type="protein sequence ID" value="KAH7903621.1"/>
    <property type="molecule type" value="Genomic_DNA"/>
</dbReference>
<keyword evidence="2" id="KW-1185">Reference proteome</keyword>
<gene>
    <name evidence="1" type="ORF">BJ138DRAFT_109759</name>
</gene>
<feature type="non-terminal residue" evidence="1">
    <location>
        <position position="467"/>
    </location>
</feature>